<dbReference type="InterPro" id="IPR036034">
    <property type="entry name" value="PDZ_sf"/>
</dbReference>
<keyword evidence="7" id="KW-1185">Reference proteome</keyword>
<name>A0ABR1AFH8_POLSC</name>
<protein>
    <recommendedName>
        <fullName evidence="5">PDZ domain-containing protein</fullName>
    </recommendedName>
</protein>
<evidence type="ECO:0000256" key="2">
    <source>
        <dbReference type="ARBA" id="ARBA00010798"/>
    </source>
</evidence>
<evidence type="ECO:0000256" key="1">
    <source>
        <dbReference type="ARBA" id="ARBA00004245"/>
    </source>
</evidence>
<dbReference type="Pfam" id="PF00595">
    <property type="entry name" value="PDZ"/>
    <property type="match status" value="1"/>
</dbReference>
<dbReference type="CDD" id="cd06801">
    <property type="entry name" value="PDZ_syntrophin-like"/>
    <property type="match status" value="1"/>
</dbReference>
<dbReference type="SMART" id="SM00228">
    <property type="entry name" value="PDZ"/>
    <property type="match status" value="1"/>
</dbReference>
<dbReference type="PROSITE" id="PS50106">
    <property type="entry name" value="PDZ"/>
    <property type="match status" value="1"/>
</dbReference>
<dbReference type="InterPro" id="IPR055108">
    <property type="entry name" value="Syntrophin_4th"/>
</dbReference>
<dbReference type="InterPro" id="IPR011993">
    <property type="entry name" value="PH-like_dom_sf"/>
</dbReference>
<organism evidence="6 7">
    <name type="scientific">Polyplax serrata</name>
    <name type="common">Common mouse louse</name>
    <dbReference type="NCBI Taxonomy" id="468196"/>
    <lineage>
        <taxon>Eukaryota</taxon>
        <taxon>Metazoa</taxon>
        <taxon>Ecdysozoa</taxon>
        <taxon>Arthropoda</taxon>
        <taxon>Hexapoda</taxon>
        <taxon>Insecta</taxon>
        <taxon>Pterygota</taxon>
        <taxon>Neoptera</taxon>
        <taxon>Paraneoptera</taxon>
        <taxon>Psocodea</taxon>
        <taxon>Troctomorpha</taxon>
        <taxon>Phthiraptera</taxon>
        <taxon>Anoplura</taxon>
        <taxon>Polyplacidae</taxon>
        <taxon>Polyplax</taxon>
    </lineage>
</organism>
<dbReference type="Gene3D" id="2.30.29.30">
    <property type="entry name" value="Pleckstrin-homology domain (PH domain)/Phosphotyrosine-binding domain (PTB)"/>
    <property type="match status" value="1"/>
</dbReference>
<evidence type="ECO:0000313" key="6">
    <source>
        <dbReference type="EMBL" id="KAK6618249.1"/>
    </source>
</evidence>
<dbReference type="EMBL" id="JAWJWF010000050">
    <property type="protein sequence ID" value="KAK6618249.1"/>
    <property type="molecule type" value="Genomic_DNA"/>
</dbReference>
<evidence type="ECO:0000256" key="4">
    <source>
        <dbReference type="ARBA" id="ARBA00023212"/>
    </source>
</evidence>
<feature type="domain" description="PDZ" evidence="5">
    <location>
        <begin position="54"/>
        <end position="137"/>
    </location>
</feature>
<comment type="caution">
    <text evidence="6">The sequence shown here is derived from an EMBL/GenBank/DDBJ whole genome shotgun (WGS) entry which is preliminary data.</text>
</comment>
<evidence type="ECO:0000256" key="3">
    <source>
        <dbReference type="ARBA" id="ARBA00022490"/>
    </source>
</evidence>
<reference evidence="6 7" key="1">
    <citation type="submission" date="2023-09" db="EMBL/GenBank/DDBJ databases">
        <title>Genomes of two closely related lineages of the louse Polyplax serrata with different host specificities.</title>
        <authorList>
            <person name="Martinu J."/>
            <person name="Tarabai H."/>
            <person name="Stefka J."/>
            <person name="Hypsa V."/>
        </authorList>
    </citation>
    <scope>NUCLEOTIDE SEQUENCE [LARGE SCALE GENOMIC DNA]</scope>
    <source>
        <strain evidence="6">98ZLc_SE</strain>
    </source>
</reference>
<dbReference type="InterPro" id="IPR001478">
    <property type="entry name" value="PDZ"/>
</dbReference>
<evidence type="ECO:0000259" key="5">
    <source>
        <dbReference type="PROSITE" id="PS50106"/>
    </source>
</evidence>
<comment type="similarity">
    <text evidence="2">Belongs to the syntrophin family.</text>
</comment>
<dbReference type="Gene3D" id="2.30.42.10">
    <property type="match status" value="1"/>
</dbReference>
<comment type="subcellular location">
    <subcellularLocation>
        <location evidence="1">Cytoplasm</location>
        <location evidence="1">Cytoskeleton</location>
    </subcellularLocation>
</comment>
<dbReference type="PANTHER" id="PTHR10554">
    <property type="entry name" value="SYNTROPHIN"/>
    <property type="match status" value="1"/>
</dbReference>
<dbReference type="SUPFAM" id="SSF50156">
    <property type="entry name" value="PDZ domain-like"/>
    <property type="match status" value="1"/>
</dbReference>
<keyword evidence="3" id="KW-0963">Cytoplasm</keyword>
<evidence type="ECO:0000313" key="7">
    <source>
        <dbReference type="Proteomes" id="UP001359485"/>
    </source>
</evidence>
<dbReference type="InterPro" id="IPR015482">
    <property type="entry name" value="Syntrophin"/>
</dbReference>
<dbReference type="Pfam" id="PF23012">
    <property type="entry name" value="Syntrophin_4th"/>
    <property type="match status" value="1"/>
</dbReference>
<dbReference type="PANTHER" id="PTHR10554:SF1">
    <property type="entry name" value="FI16515P1"/>
    <property type="match status" value="1"/>
</dbReference>
<gene>
    <name evidence="6" type="ORF">RUM44_002700</name>
</gene>
<sequence>MSSPKIRAGNVSVSDGKCKPQSMRLYLSTELLKLQKEQVDELMKSPPHDSRERTVKVKRRADTGLGISVKGGAEHKLPILISRVYPRQAADETGQLFVGDAIIKVNNEYLTICPHDEALHKLQTAGDVVILSVKHYKAATPFLQRASSRESYLNHMDDLRIEEYPENLEPKSNVKYVDVVTVPLMMAYVTRYIFGTDKLRPNAFEVRGLSGTSTGIIHCADSANLYRWLKYITDNIVGLTHLQMKLYNRNFPFTERIEYMGWVNEGISTGSLPWHTYKPRFLTLKGMDILLFDSPPLNVVNWLQCGLVFKVYQTMFRILKDSEHRDERQHCFVLQTCGQELKYLSVETRQELLRIEAAWNSAVYSTISKIGRKTFNVKWAGRQCGLTLDWNCGFILQDTDTNSTLWNYKFSQLKGSSDDGNYRLKLHFQEIETRIIETKEMECSSLQNVLFCMHAFLAAKVASVDPSFLNCS</sequence>
<dbReference type="SUPFAM" id="SSF50729">
    <property type="entry name" value="PH domain-like"/>
    <property type="match status" value="1"/>
</dbReference>
<keyword evidence="4" id="KW-0206">Cytoskeleton</keyword>
<accession>A0ABR1AFH8</accession>
<dbReference type="Proteomes" id="UP001359485">
    <property type="component" value="Unassembled WGS sequence"/>
</dbReference>
<proteinExistence type="inferred from homology"/>